<sequence length="155" mass="17617">MLQPHKIKGASMEPNFHNSEYLLTDKVTYRFMREPQRGDVVVFKAPPNYTDEYIKRIIGLPGDSVMVKQGRVYVNDQTLNESYLPQDLVIKGGNYLQEGRPATVPANSYVVMGDNRPHSLDSRAFGPITRDKITGRAWVVYWPISEIGGIDEPIY</sequence>
<keyword evidence="6" id="KW-0645">Protease</keyword>
<feature type="active site" evidence="5">
    <location>
        <position position="55"/>
    </location>
</feature>
<protein>
    <recommendedName>
        <fullName evidence="3 6">Signal peptidase I</fullName>
        <ecNumber evidence="3 6">3.4.21.89</ecNumber>
    </recommendedName>
</protein>
<gene>
    <name evidence="8" type="ORF">UV74_C0013G0257</name>
</gene>
<organism evidence="8 9">
    <name type="scientific">Candidatus Woesebacteria bacterium GW2011_GWB1_43_14</name>
    <dbReference type="NCBI Taxonomy" id="1618578"/>
    <lineage>
        <taxon>Bacteria</taxon>
        <taxon>Candidatus Woeseibacteriota</taxon>
    </lineage>
</organism>
<comment type="catalytic activity">
    <reaction evidence="1 6">
        <text>Cleavage of hydrophobic, N-terminal signal or leader sequences from secreted and periplasmic proteins.</text>
        <dbReference type="EC" id="3.4.21.89"/>
    </reaction>
</comment>
<evidence type="ECO:0000256" key="6">
    <source>
        <dbReference type="RuleBase" id="RU362042"/>
    </source>
</evidence>
<name>A0A0G1DH13_9BACT</name>
<dbReference type="PROSITE" id="PS00761">
    <property type="entry name" value="SPASE_I_3"/>
    <property type="match status" value="1"/>
</dbReference>
<dbReference type="PATRIC" id="fig|1618578.3.peg.607"/>
<dbReference type="NCBIfam" id="TIGR02227">
    <property type="entry name" value="sigpep_I_bact"/>
    <property type="match status" value="1"/>
</dbReference>
<dbReference type="PANTHER" id="PTHR43390:SF1">
    <property type="entry name" value="CHLOROPLAST PROCESSING PEPTIDASE"/>
    <property type="match status" value="1"/>
</dbReference>
<feature type="active site" evidence="5">
    <location>
        <position position="11"/>
    </location>
</feature>
<dbReference type="InterPro" id="IPR019757">
    <property type="entry name" value="Pept_S26A_signal_pept_1_Lys-AS"/>
</dbReference>
<evidence type="ECO:0000256" key="1">
    <source>
        <dbReference type="ARBA" id="ARBA00000677"/>
    </source>
</evidence>
<dbReference type="Gene3D" id="2.10.109.10">
    <property type="entry name" value="Umud Fragment, subunit A"/>
    <property type="match status" value="1"/>
</dbReference>
<dbReference type="Pfam" id="PF10502">
    <property type="entry name" value="Peptidase_S26"/>
    <property type="match status" value="1"/>
</dbReference>
<feature type="domain" description="Peptidase S26" evidence="7">
    <location>
        <begin position="2"/>
        <end position="142"/>
    </location>
</feature>
<dbReference type="PANTHER" id="PTHR43390">
    <property type="entry name" value="SIGNAL PEPTIDASE I"/>
    <property type="match status" value="1"/>
</dbReference>
<dbReference type="PRINTS" id="PR00727">
    <property type="entry name" value="LEADERPTASE"/>
</dbReference>
<evidence type="ECO:0000313" key="8">
    <source>
        <dbReference type="EMBL" id="KKS97135.1"/>
    </source>
</evidence>
<dbReference type="PROSITE" id="PS00760">
    <property type="entry name" value="SPASE_I_2"/>
    <property type="match status" value="1"/>
</dbReference>
<dbReference type="GO" id="GO:0016020">
    <property type="term" value="C:membrane"/>
    <property type="evidence" value="ECO:0007669"/>
    <property type="project" value="UniProtKB-SubCell"/>
</dbReference>
<evidence type="ECO:0000256" key="2">
    <source>
        <dbReference type="ARBA" id="ARBA00009370"/>
    </source>
</evidence>
<dbReference type="InterPro" id="IPR019758">
    <property type="entry name" value="Pept_S26A_signal_pept_1_CS"/>
</dbReference>
<evidence type="ECO:0000313" key="9">
    <source>
        <dbReference type="Proteomes" id="UP000034090"/>
    </source>
</evidence>
<dbReference type="InterPro" id="IPR019533">
    <property type="entry name" value="Peptidase_S26"/>
</dbReference>
<evidence type="ECO:0000259" key="7">
    <source>
        <dbReference type="Pfam" id="PF10502"/>
    </source>
</evidence>
<evidence type="ECO:0000256" key="3">
    <source>
        <dbReference type="ARBA" id="ARBA00013208"/>
    </source>
</evidence>
<dbReference type="InterPro" id="IPR000223">
    <property type="entry name" value="Pept_S26A_signal_pept_1"/>
</dbReference>
<evidence type="ECO:0000256" key="5">
    <source>
        <dbReference type="PIRSR" id="PIRSR600223-1"/>
    </source>
</evidence>
<dbReference type="EMBL" id="LCFQ01000013">
    <property type="protein sequence ID" value="KKS97135.1"/>
    <property type="molecule type" value="Genomic_DNA"/>
</dbReference>
<comment type="subcellular location">
    <subcellularLocation>
        <location evidence="6">Membrane</location>
        <topology evidence="6">Single-pass type II membrane protein</topology>
    </subcellularLocation>
</comment>
<proteinExistence type="inferred from homology"/>
<comment type="caution">
    <text evidence="8">The sequence shown here is derived from an EMBL/GenBank/DDBJ whole genome shotgun (WGS) entry which is preliminary data.</text>
</comment>
<dbReference type="Proteomes" id="UP000034090">
    <property type="component" value="Unassembled WGS sequence"/>
</dbReference>
<dbReference type="GO" id="GO:0004252">
    <property type="term" value="F:serine-type endopeptidase activity"/>
    <property type="evidence" value="ECO:0007669"/>
    <property type="project" value="InterPro"/>
</dbReference>
<dbReference type="CDD" id="cd06530">
    <property type="entry name" value="S26_SPase_I"/>
    <property type="match status" value="1"/>
</dbReference>
<dbReference type="GO" id="GO:0009003">
    <property type="term" value="F:signal peptidase activity"/>
    <property type="evidence" value="ECO:0007669"/>
    <property type="project" value="UniProtKB-EC"/>
</dbReference>
<evidence type="ECO:0000256" key="4">
    <source>
        <dbReference type="ARBA" id="ARBA00022801"/>
    </source>
</evidence>
<accession>A0A0G1DH13</accession>
<dbReference type="GO" id="GO:0006465">
    <property type="term" value="P:signal peptide processing"/>
    <property type="evidence" value="ECO:0007669"/>
    <property type="project" value="InterPro"/>
</dbReference>
<dbReference type="AlphaFoldDB" id="A0A0G1DH13"/>
<dbReference type="SUPFAM" id="SSF51306">
    <property type="entry name" value="LexA/Signal peptidase"/>
    <property type="match status" value="1"/>
</dbReference>
<dbReference type="EC" id="3.4.21.89" evidence="3 6"/>
<reference evidence="8 9" key="1">
    <citation type="journal article" date="2015" name="Nature">
        <title>rRNA introns, odd ribosomes, and small enigmatic genomes across a large radiation of phyla.</title>
        <authorList>
            <person name="Brown C.T."/>
            <person name="Hug L.A."/>
            <person name="Thomas B.C."/>
            <person name="Sharon I."/>
            <person name="Castelle C.J."/>
            <person name="Singh A."/>
            <person name="Wilkins M.J."/>
            <person name="Williams K.H."/>
            <person name="Banfield J.F."/>
        </authorList>
    </citation>
    <scope>NUCLEOTIDE SEQUENCE [LARGE SCALE GENOMIC DNA]</scope>
</reference>
<dbReference type="InterPro" id="IPR036286">
    <property type="entry name" value="LexA/Signal_pep-like_sf"/>
</dbReference>
<keyword evidence="4 6" id="KW-0378">Hydrolase</keyword>
<comment type="similarity">
    <text evidence="2 6">Belongs to the peptidase S26 family.</text>
</comment>
<dbReference type="STRING" id="1618578.UV74_C0013G0257"/>